<reference evidence="1" key="1">
    <citation type="submission" date="2023-04" db="EMBL/GenBank/DDBJ databases">
        <title>A chromosome-level genome assembly of the parasitoid wasp Eretmocerus hayati.</title>
        <authorList>
            <person name="Zhong Y."/>
            <person name="Liu S."/>
            <person name="Liu Y."/>
        </authorList>
    </citation>
    <scope>NUCLEOTIDE SEQUENCE</scope>
    <source>
        <strain evidence="1">ZJU_SS_LIU_2023</strain>
    </source>
</reference>
<dbReference type="Proteomes" id="UP001239111">
    <property type="component" value="Chromosome 4"/>
</dbReference>
<dbReference type="EMBL" id="CM056744">
    <property type="protein sequence ID" value="KAJ8668360.1"/>
    <property type="molecule type" value="Genomic_DNA"/>
</dbReference>
<accession>A0ACC2NB28</accession>
<gene>
    <name evidence="1" type="ORF">QAD02_010023</name>
</gene>
<evidence type="ECO:0000313" key="1">
    <source>
        <dbReference type="EMBL" id="KAJ8668360.1"/>
    </source>
</evidence>
<evidence type="ECO:0000313" key="2">
    <source>
        <dbReference type="Proteomes" id="UP001239111"/>
    </source>
</evidence>
<keyword evidence="2" id="KW-1185">Reference proteome</keyword>
<organism evidence="1 2">
    <name type="scientific">Eretmocerus hayati</name>
    <dbReference type="NCBI Taxonomy" id="131215"/>
    <lineage>
        <taxon>Eukaryota</taxon>
        <taxon>Metazoa</taxon>
        <taxon>Ecdysozoa</taxon>
        <taxon>Arthropoda</taxon>
        <taxon>Hexapoda</taxon>
        <taxon>Insecta</taxon>
        <taxon>Pterygota</taxon>
        <taxon>Neoptera</taxon>
        <taxon>Endopterygota</taxon>
        <taxon>Hymenoptera</taxon>
        <taxon>Apocrita</taxon>
        <taxon>Proctotrupomorpha</taxon>
        <taxon>Chalcidoidea</taxon>
        <taxon>Aphelinidae</taxon>
        <taxon>Aphelininae</taxon>
        <taxon>Eretmocerus</taxon>
    </lineage>
</organism>
<name>A0ACC2NB28_9HYME</name>
<protein>
    <submittedName>
        <fullName evidence="1">Uncharacterized protein</fullName>
    </submittedName>
</protein>
<comment type="caution">
    <text evidence="1">The sequence shown here is derived from an EMBL/GenBank/DDBJ whole genome shotgun (WGS) entry which is preliminary data.</text>
</comment>
<sequence>MIEESKDGRNGNNLSITASSQSIEPHQNQESDVITKVYKRRWLVLTLFIAYSSLVSGQCFHYAIISNIIRRYYNVSAFAVDSTSMMFFLIFSIFVFPMIYVTERLGLRKSMILGCGLSTLGCWIKIFSVSPDRFLITLLGQAFVALSTTVMLPMPGQVSADWFGADELSTATSLGVFGNILGVAIWFLLPPVIVKNHDNIMDIGQELSVMFWILTISSSITFILIIVFLQNEPKLPPSKTRALQTNIKQEETQGFFKPMRRLLTNKSFLILCNSYGLSIGNFNVIGTLLNQLFLMHFQNGEEDAGRIGFLFIVTGIFGSITFGIILDKTHKFKLTAVIVYFLTLCGQIFFAVSLFFEIKWMVYASSIFLGFFMTGYLALGYEMATEYTYPDSETLSAGILNITPNIYGIVLVLILERLLENFGDEVVHVVLCAVLFMGLILTIITKDEHRRQDAPNIAKIAVS</sequence>
<proteinExistence type="predicted"/>